<protein>
    <submittedName>
        <fullName evidence="1">Uncharacterized protein</fullName>
    </submittedName>
</protein>
<dbReference type="Proteomes" id="UP000250043">
    <property type="component" value="Unassembled WGS sequence"/>
</dbReference>
<dbReference type="EMBL" id="KV722429">
    <property type="protein sequence ID" value="OCH89312.1"/>
    <property type="molecule type" value="Genomic_DNA"/>
</dbReference>
<name>A0A8E2AWF1_9APHY</name>
<feature type="non-terminal residue" evidence="1">
    <location>
        <position position="68"/>
    </location>
</feature>
<reference evidence="1 2" key="1">
    <citation type="submission" date="2016-07" db="EMBL/GenBank/DDBJ databases">
        <title>Draft genome of the white-rot fungus Obba rivulosa 3A-2.</title>
        <authorList>
            <consortium name="DOE Joint Genome Institute"/>
            <person name="Miettinen O."/>
            <person name="Riley R."/>
            <person name="Acob R."/>
            <person name="Barry K."/>
            <person name="Cullen D."/>
            <person name="De Vries R."/>
            <person name="Hainaut M."/>
            <person name="Hatakka A."/>
            <person name="Henrissat B."/>
            <person name="Hilden K."/>
            <person name="Kuo R."/>
            <person name="Labutti K."/>
            <person name="Lipzen A."/>
            <person name="Makela M.R."/>
            <person name="Sandor L."/>
            <person name="Spatafora J.W."/>
            <person name="Grigoriev I.V."/>
            <person name="Hibbett D.S."/>
        </authorList>
    </citation>
    <scope>NUCLEOTIDE SEQUENCE [LARGE SCALE GENOMIC DNA]</scope>
    <source>
        <strain evidence="1 2">3A-2</strain>
    </source>
</reference>
<dbReference type="AlphaFoldDB" id="A0A8E2AWF1"/>
<dbReference type="OrthoDB" id="3045710at2759"/>
<evidence type="ECO:0000313" key="1">
    <source>
        <dbReference type="EMBL" id="OCH89312.1"/>
    </source>
</evidence>
<accession>A0A8E2AWF1</accession>
<sequence length="68" mass="7962">LNDWLESMALWLRHCGVTQDEKKVEMAMTYLRGSAKKVMQGYFDNVNNQEPLGTYTTFIEELKKGFQQ</sequence>
<feature type="non-terminal residue" evidence="1">
    <location>
        <position position="1"/>
    </location>
</feature>
<keyword evidence="2" id="KW-1185">Reference proteome</keyword>
<proteinExistence type="predicted"/>
<gene>
    <name evidence="1" type="ORF">OBBRIDRAFT_690748</name>
</gene>
<evidence type="ECO:0000313" key="2">
    <source>
        <dbReference type="Proteomes" id="UP000250043"/>
    </source>
</evidence>
<organism evidence="1 2">
    <name type="scientific">Obba rivulosa</name>
    <dbReference type="NCBI Taxonomy" id="1052685"/>
    <lineage>
        <taxon>Eukaryota</taxon>
        <taxon>Fungi</taxon>
        <taxon>Dikarya</taxon>
        <taxon>Basidiomycota</taxon>
        <taxon>Agaricomycotina</taxon>
        <taxon>Agaricomycetes</taxon>
        <taxon>Polyporales</taxon>
        <taxon>Gelatoporiaceae</taxon>
        <taxon>Obba</taxon>
    </lineage>
</organism>